<feature type="binding site" evidence="7">
    <location>
        <position position="13"/>
    </location>
    <ligand>
        <name>ATP</name>
        <dbReference type="ChEBI" id="CHEBI:30616"/>
    </ligand>
</feature>
<feature type="binding site" evidence="7">
    <location>
        <position position="12"/>
    </location>
    <ligand>
        <name>ATP</name>
        <dbReference type="ChEBI" id="CHEBI:30616"/>
    </ligand>
</feature>
<dbReference type="GO" id="GO:0042274">
    <property type="term" value="P:ribosomal small subunit biogenesis"/>
    <property type="evidence" value="ECO:0007669"/>
    <property type="project" value="UniProtKB-UniRule"/>
</dbReference>
<accession>A0A510N676</accession>
<protein>
    <recommendedName>
        <fullName evidence="7">Putative adenylate kinase</fullName>
        <shortName evidence="7">AK</shortName>
        <ecNumber evidence="7">2.7.4.3</ecNumber>
    </recommendedName>
    <alternativeName>
        <fullName evidence="7">ATP-AMP transphosphorylase</fullName>
    </alternativeName>
</protein>
<evidence type="ECO:0000256" key="5">
    <source>
        <dbReference type="ARBA" id="ARBA00022777"/>
    </source>
</evidence>
<dbReference type="PANTHER" id="PTHR12595">
    <property type="entry name" value="POS9-ACTIVATING FACTOR FAP7-RELATED"/>
    <property type="match status" value="1"/>
</dbReference>
<evidence type="ECO:0000256" key="2">
    <source>
        <dbReference type="ARBA" id="ARBA00022552"/>
    </source>
</evidence>
<comment type="catalytic activity">
    <reaction evidence="7">
        <text>AMP + ATP = 2 ADP</text>
        <dbReference type="Rhea" id="RHEA:12973"/>
        <dbReference type="ChEBI" id="CHEBI:30616"/>
        <dbReference type="ChEBI" id="CHEBI:456215"/>
        <dbReference type="ChEBI" id="CHEBI:456216"/>
        <dbReference type="EC" id="2.7.4.3"/>
    </reaction>
</comment>
<evidence type="ECO:0000256" key="6">
    <source>
        <dbReference type="ARBA" id="ARBA00022840"/>
    </source>
</evidence>
<dbReference type="HAMAP" id="MF_00039">
    <property type="entry name" value="Adenylate_kinase_AK6"/>
    <property type="match status" value="1"/>
</dbReference>
<comment type="catalytic activity">
    <reaction evidence="7">
        <text>ATP + H2O = ADP + phosphate + H(+)</text>
        <dbReference type="Rhea" id="RHEA:13065"/>
        <dbReference type="ChEBI" id="CHEBI:15377"/>
        <dbReference type="ChEBI" id="CHEBI:15378"/>
        <dbReference type="ChEBI" id="CHEBI:30616"/>
        <dbReference type="ChEBI" id="CHEBI:43474"/>
        <dbReference type="ChEBI" id="CHEBI:456216"/>
    </reaction>
</comment>
<comment type="similarity">
    <text evidence="7">Belongs to the adenylate kinase family. AK6 subfamily.</text>
</comment>
<keyword evidence="5 7" id="KW-0418">Kinase</keyword>
<dbReference type="SUPFAM" id="SSF52540">
    <property type="entry name" value="P-loop containing nucleoside triphosphate hydrolases"/>
    <property type="match status" value="1"/>
</dbReference>
<gene>
    <name evidence="8" type="primary">adk2</name>
    <name evidence="8" type="ORF">VNG_1031C</name>
</gene>
<comment type="function">
    <text evidence="7">Broad-specificity nucleoside monophosphate (NMP) kinase that catalyzes the reversible transfer of the terminal phosphate group between nucleoside triphosphates and monophosphates. Has also ATPase activity. Involved in the late maturation steps of the 30S ribosomal particles, specifically 16S rRNA maturation. While NMP activity is not required for ribosome maturation, ATPase activity is. Associates transiently with small ribosomal subunit protein uS11. ATP hydrolysis breaks the interaction with uS11. May temporarily remove uS11 from the ribosome to enable a conformational change of the ribosomal RNA that is needed for the final maturation step of the small ribosomal subunit.</text>
</comment>
<dbReference type="GeneID" id="68693832"/>
<organism evidence="8">
    <name type="scientific">Halobacterium salinarum (strain ATCC 700922 / JCM 11081 / NRC-1)</name>
    <name type="common">Halobacterium halobium</name>
    <dbReference type="NCBI Taxonomy" id="64091"/>
    <lineage>
        <taxon>Archaea</taxon>
        <taxon>Methanobacteriati</taxon>
        <taxon>Methanobacteriota</taxon>
        <taxon>Stenosarchaea group</taxon>
        <taxon>Halobacteria</taxon>
        <taxon>Halobacteriales</taxon>
        <taxon>Halobacteriaceae</taxon>
        <taxon>Halobacterium</taxon>
        <taxon>Halobacterium salinarum NRC-34001</taxon>
    </lineage>
</organism>
<dbReference type="SMR" id="A0A510N676"/>
<dbReference type="KEGG" id="hal:VNG_1031C"/>
<dbReference type="RefSeq" id="WP_010902737.1">
    <property type="nucleotide sequence ID" value="NC_002607.1"/>
</dbReference>
<reference evidence="8" key="1">
    <citation type="journal article" date="2008" name="Genomics">
        <title>Evolution in the laboratory: the genome of Halobacterium salinarum strain R1 compared to that of strain NRC-1.</title>
        <authorList>
            <person name="Pfeiffer F."/>
            <person name="Schuster S.C."/>
            <person name="Broicher A."/>
            <person name="Falb M."/>
            <person name="Palm P."/>
            <person name="Rodewald K."/>
            <person name="Ruepp A."/>
            <person name="Soppa J."/>
            <person name="Tittor J."/>
            <person name="Oesterhelt D."/>
        </authorList>
    </citation>
    <scope>NUCLEOTIDE SEQUENCE</scope>
    <source>
        <strain evidence="8">NRC-1</strain>
    </source>
</reference>
<dbReference type="PANTHER" id="PTHR12595:SF0">
    <property type="entry name" value="ADENYLATE KINASE ISOENZYME 6"/>
    <property type="match status" value="1"/>
</dbReference>
<feature type="binding site" evidence="7">
    <location>
        <position position="14"/>
    </location>
    <ligand>
        <name>ATP</name>
        <dbReference type="ChEBI" id="CHEBI:30616"/>
    </ligand>
</feature>
<dbReference type="GO" id="GO:0016887">
    <property type="term" value="F:ATP hydrolysis activity"/>
    <property type="evidence" value="ECO:0007669"/>
    <property type="project" value="InterPro"/>
</dbReference>
<dbReference type="GO" id="GO:0005524">
    <property type="term" value="F:ATP binding"/>
    <property type="evidence" value="ECO:0007669"/>
    <property type="project" value="UniProtKB-UniRule"/>
</dbReference>
<dbReference type="Gene3D" id="3.40.50.300">
    <property type="entry name" value="P-loop containing nucleotide triphosphate hydrolases"/>
    <property type="match status" value="1"/>
</dbReference>
<dbReference type="OrthoDB" id="8730at2157"/>
<dbReference type="GO" id="GO:0006364">
    <property type="term" value="P:rRNA processing"/>
    <property type="evidence" value="ECO:0007669"/>
    <property type="project" value="UniProtKB-KW"/>
</dbReference>
<reference evidence="8" key="3">
    <citation type="journal article" date="2019" name="Microbiol. Resour. Announc.">
        <title>The genome of the Halobacterium salinarum type strain is closely related to that of the laboratory strains NRC-1 and R1.</title>
        <authorList>
            <person name="Pfeiffer F."/>
            <person name="Marchfelder A."/>
            <person name="Habermann B.H."/>
            <person name="Dyall-Smith M."/>
        </authorList>
    </citation>
    <scope>NUCLEOTIDE SEQUENCE</scope>
    <source>
        <strain evidence="8">NRC-1</strain>
    </source>
</reference>
<reference evidence="8" key="2">
    <citation type="journal article" date="2015" name="Life">
        <title>A manual curation strategy to improve genome annotation: application to a set of haloarchael genomes.</title>
        <authorList>
            <person name="Pfeiffer F."/>
            <person name="Oesterhelt D."/>
        </authorList>
    </citation>
    <scope>NUCLEOTIDE SEQUENCE</scope>
    <source>
        <strain evidence="8">NRC-1</strain>
    </source>
</reference>
<dbReference type="EMBL" id="BK010829">
    <property type="protein sequence ID" value="DAC78154.1"/>
    <property type="molecule type" value="Genomic_DNA"/>
</dbReference>
<dbReference type="EC" id="2.7.4.3" evidence="7"/>
<comment type="subunit">
    <text evidence="7">Interacts with uS11. Not a structural component of 40S pre-ribosomes, but transiently interacts with them by binding to uS11.</text>
</comment>
<evidence type="ECO:0000256" key="3">
    <source>
        <dbReference type="ARBA" id="ARBA00022679"/>
    </source>
</evidence>
<evidence type="ECO:0000313" key="8">
    <source>
        <dbReference type="EMBL" id="DAC78154.1"/>
    </source>
</evidence>
<feature type="binding site" evidence="7">
    <location>
        <position position="99"/>
    </location>
    <ligand>
        <name>ATP</name>
        <dbReference type="ChEBI" id="CHEBI:30616"/>
    </ligand>
</feature>
<dbReference type="GO" id="GO:0004017">
    <property type="term" value="F:AMP kinase activity"/>
    <property type="evidence" value="ECO:0007669"/>
    <property type="project" value="UniProtKB-UniRule"/>
</dbReference>
<keyword evidence="6 7" id="KW-0067">ATP-binding</keyword>
<dbReference type="InterPro" id="IPR020618">
    <property type="entry name" value="Adenyl_kinase_AK6"/>
</dbReference>
<keyword evidence="4 7" id="KW-0547">Nucleotide-binding</keyword>
<feature type="region of interest" description="LID" evidence="7">
    <location>
        <begin position="98"/>
        <end position="108"/>
    </location>
</feature>
<evidence type="ECO:0000256" key="4">
    <source>
        <dbReference type="ARBA" id="ARBA00022741"/>
    </source>
</evidence>
<comment type="caution">
    <text evidence="7">Lacks conserved residue(s) required for the propagation of feature annotation.</text>
</comment>
<evidence type="ECO:0000256" key="1">
    <source>
        <dbReference type="ARBA" id="ARBA00022517"/>
    </source>
</evidence>
<feature type="binding site" evidence="7">
    <location>
        <position position="15"/>
    </location>
    <ligand>
        <name>ATP</name>
        <dbReference type="ChEBI" id="CHEBI:30616"/>
    </ligand>
</feature>
<proteinExistence type="inferred from homology"/>
<evidence type="ECO:0000256" key="7">
    <source>
        <dbReference type="HAMAP-Rule" id="MF_00039"/>
    </source>
</evidence>
<dbReference type="AlphaFoldDB" id="A0A510N676"/>
<feature type="binding site" evidence="7">
    <location>
        <position position="10"/>
    </location>
    <ligand>
        <name>ATP</name>
        <dbReference type="ChEBI" id="CHEBI:30616"/>
    </ligand>
</feature>
<dbReference type="Pfam" id="PF13238">
    <property type="entry name" value="AAA_18"/>
    <property type="match status" value="1"/>
</dbReference>
<name>A0A510N676_HALSA</name>
<keyword evidence="1 7" id="KW-0690">Ribosome biogenesis</keyword>
<dbReference type="InterPro" id="IPR027417">
    <property type="entry name" value="P-loop_NTPase"/>
</dbReference>
<sequence>MRVAVTGTPGTGKTTATGRLDTALDVAHLNDLVGTEGLYDGVDADRGSKIVDVDAVRDHFAGREDVLVESHLAHRLDDLDAVVVLRCAPETLATRLQDRGDSPEKAAENADSEALAIILSEAVRGHGADAVYEIDTTDRSPDAVAAAIQAVLDGDREPSAGTVDYTDYV</sequence>
<keyword evidence="2 7" id="KW-0698">rRNA processing</keyword>
<keyword evidence="3 7" id="KW-0808">Transferase</keyword>